<dbReference type="InterPro" id="IPR054053">
    <property type="entry name" value="DUF6887"/>
</dbReference>
<gene>
    <name evidence="1" type="ORF">AB0759_18305</name>
</gene>
<comment type="caution">
    <text evidence="1">The sequence shown here is derived from an EMBL/GenBank/DDBJ whole genome shotgun (WGS) entry which is preliminary data.</text>
</comment>
<dbReference type="RefSeq" id="WP_237265817.1">
    <property type="nucleotide sequence ID" value="NZ_JBFQGM010000006.1"/>
</dbReference>
<reference evidence="1 2" key="1">
    <citation type="submission" date="2024-07" db="EMBL/GenBank/DDBJ databases">
        <authorList>
            <person name="Tripathy S."/>
        </authorList>
    </citation>
    <scope>NUCLEOTIDE SEQUENCE [LARGE SCALE GENOMIC DNA]</scope>
    <source>
        <strain evidence="1 2">VB-61278_2</strain>
    </source>
</reference>
<name>A0ABW8WNN2_9CYAN</name>
<proteinExistence type="predicted"/>
<evidence type="ECO:0000313" key="2">
    <source>
        <dbReference type="Proteomes" id="UP001628874"/>
    </source>
</evidence>
<sequence>MSRAELRAYVLQHPDDKEAFYELSDRIQATAKPINVEDLPDLIGSRPEQHQQ</sequence>
<evidence type="ECO:0000313" key="1">
    <source>
        <dbReference type="EMBL" id="MFL9462570.1"/>
    </source>
</evidence>
<organism evidence="1 2">
    <name type="scientific">Scytonema tolypothrichoides VB-61278_2</name>
    <dbReference type="NCBI Taxonomy" id="3232314"/>
    <lineage>
        <taxon>Bacteria</taxon>
        <taxon>Bacillati</taxon>
        <taxon>Cyanobacteriota</taxon>
        <taxon>Cyanophyceae</taxon>
        <taxon>Nostocales</taxon>
        <taxon>Scytonemataceae</taxon>
        <taxon>Scytonema</taxon>
    </lineage>
</organism>
<dbReference type="Pfam" id="PF21826">
    <property type="entry name" value="DUF6887"/>
    <property type="match status" value="1"/>
</dbReference>
<protein>
    <submittedName>
        <fullName evidence="1">Uncharacterized protein</fullName>
    </submittedName>
</protein>
<accession>A0ABW8WNN2</accession>
<dbReference type="Proteomes" id="UP001628874">
    <property type="component" value="Unassembled WGS sequence"/>
</dbReference>
<keyword evidence="2" id="KW-1185">Reference proteome</keyword>
<dbReference type="EMBL" id="JBFQGM010000006">
    <property type="protein sequence ID" value="MFL9462570.1"/>
    <property type="molecule type" value="Genomic_DNA"/>
</dbReference>